<keyword evidence="1" id="KW-0732">Signal</keyword>
<dbReference type="AlphaFoldDB" id="R4WCX5"/>
<reference evidence="2" key="1">
    <citation type="journal article" date="2013" name="PLoS ONE">
        <title>Gene expression in gut symbiotic organ of stinkbug affected by extracellular bacterial symbiont.</title>
        <authorList>
            <person name="Futahashi R."/>
            <person name="Tanaka K."/>
            <person name="Tanahashi M."/>
            <person name="Nikoh N."/>
            <person name="Kikuchi Y."/>
            <person name="Lee B.L."/>
            <person name="Fukatsu T."/>
        </authorList>
    </citation>
    <scope>NUCLEOTIDE SEQUENCE</scope>
    <source>
        <tissue evidence="2">Midgut</tissue>
    </source>
</reference>
<name>R4WCX5_RIPPE</name>
<dbReference type="EMBL" id="AK417248">
    <property type="protein sequence ID" value="BAN20463.1"/>
    <property type="molecule type" value="mRNA"/>
</dbReference>
<feature type="signal peptide" evidence="1">
    <location>
        <begin position="1"/>
        <end position="17"/>
    </location>
</feature>
<sequence length="95" mass="10917">MFLEPFIILCLVSLAFCRPDFGITEFCGRAKHCRGEFYCCDQMSRLCCPYGFDCCIGHFANHCCRMYNSPSNVISARTFEKPSVSIYRGSILRNF</sequence>
<evidence type="ECO:0000313" key="2">
    <source>
        <dbReference type="EMBL" id="BAN20463.1"/>
    </source>
</evidence>
<feature type="chain" id="PRO_5004381207" evidence="1">
    <location>
        <begin position="18"/>
        <end position="95"/>
    </location>
</feature>
<evidence type="ECO:0000256" key="1">
    <source>
        <dbReference type="SAM" id="SignalP"/>
    </source>
</evidence>
<proteinExistence type="evidence at transcript level"/>
<accession>R4WCX5</accession>
<protein>
    <submittedName>
        <fullName evidence="2">Cysteine rich secreted protein</fullName>
    </submittedName>
</protein>
<organism evidence="2">
    <name type="scientific">Riptortus pedestris</name>
    <name type="common">Bean bug</name>
    <dbReference type="NCBI Taxonomy" id="329032"/>
    <lineage>
        <taxon>Eukaryota</taxon>
        <taxon>Metazoa</taxon>
        <taxon>Ecdysozoa</taxon>
        <taxon>Arthropoda</taxon>
        <taxon>Hexapoda</taxon>
        <taxon>Insecta</taxon>
        <taxon>Pterygota</taxon>
        <taxon>Neoptera</taxon>
        <taxon>Paraneoptera</taxon>
        <taxon>Hemiptera</taxon>
        <taxon>Heteroptera</taxon>
        <taxon>Panheteroptera</taxon>
        <taxon>Pentatomomorpha</taxon>
        <taxon>Coreoidea</taxon>
        <taxon>Alydidae</taxon>
        <taxon>Riptortus</taxon>
    </lineage>
</organism>